<evidence type="ECO:0000259" key="4">
    <source>
        <dbReference type="Pfam" id="PF14905"/>
    </source>
</evidence>
<dbReference type="Gene3D" id="2.170.130.10">
    <property type="entry name" value="TonB-dependent receptor, plug domain"/>
    <property type="match status" value="1"/>
</dbReference>
<feature type="domain" description="Outer membrane protein beta-barrel" evidence="4">
    <location>
        <begin position="370"/>
        <end position="757"/>
    </location>
</feature>
<dbReference type="Pfam" id="PF14905">
    <property type="entry name" value="OMP_b-brl_3"/>
    <property type="match status" value="1"/>
</dbReference>
<dbReference type="RefSeq" id="WP_187563914.1">
    <property type="nucleotide sequence ID" value="NZ_JACGWS010000014.1"/>
</dbReference>
<gene>
    <name evidence="5" type="ORF">H2O64_19530</name>
</gene>
<organism evidence="5 6">
    <name type="scientific">Kordia aestuariivivens</name>
    <dbReference type="NCBI Taxonomy" id="2759037"/>
    <lineage>
        <taxon>Bacteria</taxon>
        <taxon>Pseudomonadati</taxon>
        <taxon>Bacteroidota</taxon>
        <taxon>Flavobacteriia</taxon>
        <taxon>Flavobacteriales</taxon>
        <taxon>Flavobacteriaceae</taxon>
        <taxon>Kordia</taxon>
    </lineage>
</organism>
<dbReference type="PANTHER" id="PTHR40980:SF4">
    <property type="entry name" value="TONB-DEPENDENT RECEPTOR-LIKE BETA-BARREL DOMAIN-CONTAINING PROTEIN"/>
    <property type="match status" value="1"/>
</dbReference>
<dbReference type="Gene3D" id="2.40.170.20">
    <property type="entry name" value="TonB-dependent receptor, beta-barrel domain"/>
    <property type="match status" value="1"/>
</dbReference>
<evidence type="ECO:0000256" key="2">
    <source>
        <dbReference type="ARBA" id="ARBA00023136"/>
    </source>
</evidence>
<dbReference type="SUPFAM" id="SSF56935">
    <property type="entry name" value="Porins"/>
    <property type="match status" value="1"/>
</dbReference>
<sequence length="780" mass="88121">MKNNIKAILITSLFFIIQFTHGQNSYKLSGIVQDTANNPIEIADALILRVADSTVVTYSYVYKGAFTINEIKEGEYLLKISSLGYKEEIVKIAMYSDQSVNVILEEQAQGLDEVVIKAEKRLFENKSGNIKANIANTELSALPSPVDILSNIPTVQVSPNRESISVVGRGNALIYLNKQRITANQLSTLAVDNIKSIEVINNPSAKYEADGRSVILVETKKNESNGTKVTLSETASFKQFFNNYAAVNASFKKDKFEFKANFGYNAVMRREEVESDFNIIDRDLSVENYTLSDAEKPEFVLGGGVYYEINSGDYVSLNVNSNFFNAKTDIMSRGFVQEDVDTDNVTTLNDTGDNRTYLNSNFNYNNKINDASNLFFGLQYTTFDQNTDSFIDINENDTGFVSTQSRFQDFNIQSLSGRLDYETTFKKGATLELGVNTSISSSDTQQNIEDVVTSANSSNTDYNYDEKIYAVYSQLTGKLSKSIDYSVGLRVENYDAEGAFSDGNLLINRNQTNFFPKADLTFALDTTNTSTLRLNFSRSITRPNFTSLSQVVVFVSPFITFSRNINLLPTLMNEVSASFSRKGKSLTFTYYHYKDPVNLTTLYNETDDIFSNTWINFEKETGINLSLYYPQKITNFWSSVNVLNFNYSNIQDPRATSDPSPYLYYYSNHRFKIPGDTSLSLTGWGYTDRNEGAIQRNSLFVMNASLSKTIFKEISCTIGYNDIFKGMNFEDVATINSVQTRNNFIVDAREFYISLKYSFGNIKKSSYRNKKVNEDDNRIR</sequence>
<dbReference type="InterPro" id="IPR041700">
    <property type="entry name" value="OMP_b-brl_3"/>
</dbReference>
<reference evidence="5 6" key="1">
    <citation type="submission" date="2020-07" db="EMBL/GenBank/DDBJ databases">
        <title>Description of Kordia aestuariivivens sp. nov., isolated from a tidal flat.</title>
        <authorList>
            <person name="Park S."/>
            <person name="Yoon J.-H."/>
        </authorList>
    </citation>
    <scope>NUCLEOTIDE SEQUENCE [LARGE SCALE GENOMIC DNA]</scope>
    <source>
        <strain evidence="5 6">YSTF-M3</strain>
    </source>
</reference>
<proteinExistence type="predicted"/>
<comment type="subcellular location">
    <subcellularLocation>
        <location evidence="1">Cell outer membrane</location>
    </subcellularLocation>
</comment>
<dbReference type="SUPFAM" id="SSF49464">
    <property type="entry name" value="Carboxypeptidase regulatory domain-like"/>
    <property type="match status" value="1"/>
</dbReference>
<dbReference type="InterPro" id="IPR036942">
    <property type="entry name" value="Beta-barrel_TonB_sf"/>
</dbReference>
<dbReference type="InterPro" id="IPR008969">
    <property type="entry name" value="CarboxyPept-like_regulatory"/>
</dbReference>
<keyword evidence="5" id="KW-0675">Receptor</keyword>
<keyword evidence="3" id="KW-0998">Cell outer membrane</keyword>
<dbReference type="PANTHER" id="PTHR40980">
    <property type="entry name" value="PLUG DOMAIN-CONTAINING PROTEIN"/>
    <property type="match status" value="1"/>
</dbReference>
<dbReference type="Pfam" id="PF13715">
    <property type="entry name" value="CarbopepD_reg_2"/>
    <property type="match status" value="1"/>
</dbReference>
<dbReference type="Proteomes" id="UP000619238">
    <property type="component" value="Unassembled WGS sequence"/>
</dbReference>
<comment type="caution">
    <text evidence="5">The sequence shown here is derived from an EMBL/GenBank/DDBJ whole genome shotgun (WGS) entry which is preliminary data.</text>
</comment>
<keyword evidence="6" id="KW-1185">Reference proteome</keyword>
<accession>A0ABR7QF03</accession>
<keyword evidence="2" id="KW-0472">Membrane</keyword>
<evidence type="ECO:0000256" key="3">
    <source>
        <dbReference type="ARBA" id="ARBA00023237"/>
    </source>
</evidence>
<dbReference type="EMBL" id="JACGWS010000014">
    <property type="protein sequence ID" value="MBC8756874.1"/>
    <property type="molecule type" value="Genomic_DNA"/>
</dbReference>
<name>A0ABR7QF03_9FLAO</name>
<protein>
    <submittedName>
        <fullName evidence="5">TonB-dependent receptor</fullName>
    </submittedName>
</protein>
<evidence type="ECO:0000256" key="1">
    <source>
        <dbReference type="ARBA" id="ARBA00004442"/>
    </source>
</evidence>
<dbReference type="InterPro" id="IPR037066">
    <property type="entry name" value="Plug_dom_sf"/>
</dbReference>
<evidence type="ECO:0000313" key="5">
    <source>
        <dbReference type="EMBL" id="MBC8756874.1"/>
    </source>
</evidence>
<evidence type="ECO:0000313" key="6">
    <source>
        <dbReference type="Proteomes" id="UP000619238"/>
    </source>
</evidence>